<feature type="compositionally biased region" description="Basic and acidic residues" evidence="7">
    <location>
        <begin position="176"/>
        <end position="207"/>
    </location>
</feature>
<feature type="domain" description="CWF21" evidence="8">
    <location>
        <begin position="58"/>
        <end position="103"/>
    </location>
</feature>
<dbReference type="SMART" id="SM01115">
    <property type="entry name" value="cwf21"/>
    <property type="match status" value="1"/>
</dbReference>
<feature type="compositionally biased region" description="Basic residues" evidence="7">
    <location>
        <begin position="278"/>
        <end position="289"/>
    </location>
</feature>
<proteinExistence type="inferred from homology"/>
<evidence type="ECO:0000256" key="6">
    <source>
        <dbReference type="ARBA" id="ARBA00023242"/>
    </source>
</evidence>
<feature type="compositionally biased region" description="Basic and acidic residues" evidence="7">
    <location>
        <begin position="476"/>
        <end position="491"/>
    </location>
</feature>
<dbReference type="Pfam" id="PF08312">
    <property type="entry name" value="cwf21"/>
    <property type="match status" value="1"/>
</dbReference>
<organism evidence="9 10">
    <name type="scientific">Erythroxylum novogranatense</name>
    <dbReference type="NCBI Taxonomy" id="1862640"/>
    <lineage>
        <taxon>Eukaryota</taxon>
        <taxon>Viridiplantae</taxon>
        <taxon>Streptophyta</taxon>
        <taxon>Embryophyta</taxon>
        <taxon>Tracheophyta</taxon>
        <taxon>Spermatophyta</taxon>
        <taxon>Magnoliopsida</taxon>
        <taxon>eudicotyledons</taxon>
        <taxon>Gunneridae</taxon>
        <taxon>Pentapetalae</taxon>
        <taxon>rosids</taxon>
        <taxon>fabids</taxon>
        <taxon>Malpighiales</taxon>
        <taxon>Erythroxylaceae</taxon>
        <taxon>Erythroxylum</taxon>
    </lineage>
</organism>
<dbReference type="GO" id="GO:0006397">
    <property type="term" value="P:mRNA processing"/>
    <property type="evidence" value="ECO:0007669"/>
    <property type="project" value="UniProtKB-KW"/>
</dbReference>
<evidence type="ECO:0000256" key="7">
    <source>
        <dbReference type="SAM" id="MobiDB-lite"/>
    </source>
</evidence>
<feature type="compositionally biased region" description="Basic and acidic residues" evidence="7">
    <location>
        <begin position="445"/>
        <end position="455"/>
    </location>
</feature>
<evidence type="ECO:0000256" key="3">
    <source>
        <dbReference type="ARBA" id="ARBA00022664"/>
    </source>
</evidence>
<gene>
    <name evidence="9" type="ORF">K2173_005746</name>
</gene>
<dbReference type="AlphaFoldDB" id="A0AAV8U2Q9"/>
<evidence type="ECO:0000256" key="1">
    <source>
        <dbReference type="ARBA" id="ARBA00004123"/>
    </source>
</evidence>
<dbReference type="PANTHER" id="PTHR36562">
    <property type="entry name" value="SERINE/ARGININE REPETITIVE MATRIX 2"/>
    <property type="match status" value="1"/>
</dbReference>
<comment type="caution">
    <text evidence="9">The sequence shown here is derived from an EMBL/GenBank/DDBJ whole genome shotgun (WGS) entry which is preliminary data.</text>
</comment>
<keyword evidence="5" id="KW-0508">mRNA splicing</keyword>
<dbReference type="InterPro" id="IPR051372">
    <property type="entry name" value="CWC21"/>
</dbReference>
<feature type="compositionally biased region" description="Basic and acidic residues" evidence="7">
    <location>
        <begin position="366"/>
        <end position="406"/>
    </location>
</feature>
<evidence type="ECO:0000259" key="8">
    <source>
        <dbReference type="SMART" id="SM01115"/>
    </source>
</evidence>
<feature type="compositionally biased region" description="Polar residues" evidence="7">
    <location>
        <begin position="148"/>
        <end position="157"/>
    </location>
</feature>
<keyword evidence="4" id="KW-0747">Spliceosome</keyword>
<keyword evidence="3" id="KW-0507">mRNA processing</keyword>
<evidence type="ECO:0000313" key="9">
    <source>
        <dbReference type="EMBL" id="KAJ8773500.1"/>
    </source>
</evidence>
<feature type="compositionally biased region" description="Basic residues" evidence="7">
    <location>
        <begin position="308"/>
        <end position="322"/>
    </location>
</feature>
<dbReference type="GO" id="GO:0008380">
    <property type="term" value="P:RNA splicing"/>
    <property type="evidence" value="ECO:0007669"/>
    <property type="project" value="UniProtKB-KW"/>
</dbReference>
<feature type="region of interest" description="Disordered" evidence="7">
    <location>
        <begin position="144"/>
        <end position="502"/>
    </location>
</feature>
<comment type="subcellular location">
    <subcellularLocation>
        <location evidence="1">Nucleus</location>
    </subcellularLocation>
</comment>
<protein>
    <recommendedName>
        <fullName evidence="8">CWF21 domain-containing protein</fullName>
    </recommendedName>
</protein>
<reference evidence="9 10" key="1">
    <citation type="submission" date="2021-09" db="EMBL/GenBank/DDBJ databases">
        <title>Genomic insights and catalytic innovation underlie evolution of tropane alkaloids biosynthesis.</title>
        <authorList>
            <person name="Wang Y.-J."/>
            <person name="Tian T."/>
            <person name="Huang J.-P."/>
            <person name="Huang S.-X."/>
        </authorList>
    </citation>
    <scope>NUCLEOTIDE SEQUENCE [LARGE SCALE GENOMIC DNA]</scope>
    <source>
        <strain evidence="9">KIB-2018</strain>
        <tissue evidence="9">Leaf</tissue>
    </source>
</reference>
<feature type="compositionally biased region" description="Basic and acidic residues" evidence="7">
    <location>
        <begin position="702"/>
        <end position="743"/>
    </location>
</feature>
<evidence type="ECO:0000256" key="2">
    <source>
        <dbReference type="ARBA" id="ARBA00005954"/>
    </source>
</evidence>
<accession>A0AAV8U2Q9</accession>
<name>A0AAV8U2Q9_9ROSI</name>
<keyword evidence="10" id="KW-1185">Reference proteome</keyword>
<dbReference type="Proteomes" id="UP001159364">
    <property type="component" value="Linkage Group LG01"/>
</dbReference>
<dbReference type="EMBL" id="JAIWQS010000001">
    <property type="protein sequence ID" value="KAJ8773500.1"/>
    <property type="molecule type" value="Genomic_DNA"/>
</dbReference>
<sequence>MYNGIGLQTPRGSGTNGYIQTNKFFVKSRTDKVAHNTKGFEGDLGTAGISKKPNIDILEHDRKRQIHLKLAILEDKLLDQGYTDSEISEKLEEARSNLEAAAATSQETGGLAIAVVSETKVSDTQSHQVAARKEKQLETLRAALGIGNSEQNEQNVDMSDDGPRNSQKSGNYDVEQNEKHEHAFLDRDFSRKKNVVEDKEVMKDDKKRGKAMKSKKKDEDVAVESMRYKKEERRNRRDLEKSDTCNAGEFGEGARKKHHKARHGSYYETDSDLDNERKKRTRKQKKNRRHETDSSDSATNDESDSDHLRKRRTSRKHGKSRRRGSDSSDSSTDDDTDSDDYRKKRTTYLKSERHDSDSNYSATDSDDGKKGKSLEKHSRSRRNSHDHGDFITHDSEKFPYEHEFEKHKKSYRKHESDYNSDVDLGLSRQKTQEVKPHVSARRRHDSGDDNDNHVEGKRRRSQVKKLRNQQSDDGDIADHSDPGRSDSDIHYRQVKTVKNASDKERVCAEDRFNSIYGKGDCYTSIEEKDFRSNADAGGDERVKSGLIDLYKSKRDPVDDLNIYDSPYTMRNNRKLDDRNGNKQHELNSQHGIVGGELEQPNTGSDRNKNGERRDDHVSSMRFSGHGDDIVERRGKVYRDDSEIQRQTRRHDLAYKTHAGEKSHTRNEEDHRSLRYYKRETGEKDRRHGRDDEYLHYGSRRRGREEEDQRSKDRERDYYKRGRYEDSQSRDRRYVRDKHDSELD</sequence>
<evidence type="ECO:0000256" key="4">
    <source>
        <dbReference type="ARBA" id="ARBA00022728"/>
    </source>
</evidence>
<dbReference type="InterPro" id="IPR013170">
    <property type="entry name" value="mRNA_splic_Cwf21_dom"/>
</dbReference>
<dbReference type="PANTHER" id="PTHR36562:SF5">
    <property type="entry name" value="SERINE_ARGININE REPETITIVE MATRIX 2"/>
    <property type="match status" value="1"/>
</dbReference>
<feature type="compositionally biased region" description="Basic and acidic residues" evidence="7">
    <location>
        <begin position="605"/>
        <end position="694"/>
    </location>
</feature>
<dbReference type="CDD" id="cd21372">
    <property type="entry name" value="cwf21_CWC21-like"/>
    <property type="match status" value="1"/>
</dbReference>
<feature type="compositionally biased region" description="Basic and acidic residues" evidence="7">
    <location>
        <begin position="573"/>
        <end position="587"/>
    </location>
</feature>
<evidence type="ECO:0000313" key="10">
    <source>
        <dbReference type="Proteomes" id="UP001159364"/>
    </source>
</evidence>
<evidence type="ECO:0000256" key="5">
    <source>
        <dbReference type="ARBA" id="ARBA00023187"/>
    </source>
</evidence>
<feature type="compositionally biased region" description="Basic residues" evidence="7">
    <location>
        <begin position="456"/>
        <end position="467"/>
    </location>
</feature>
<feature type="region of interest" description="Disordered" evidence="7">
    <location>
        <begin position="557"/>
        <end position="743"/>
    </location>
</feature>
<comment type="similarity">
    <text evidence="2">Belongs to the CWC21 family.</text>
</comment>
<feature type="compositionally biased region" description="Basic and acidic residues" evidence="7">
    <location>
        <begin position="216"/>
        <end position="243"/>
    </location>
</feature>
<keyword evidence="6" id="KW-0539">Nucleus</keyword>
<dbReference type="GO" id="GO:0005681">
    <property type="term" value="C:spliceosomal complex"/>
    <property type="evidence" value="ECO:0007669"/>
    <property type="project" value="UniProtKB-KW"/>
</dbReference>